<dbReference type="Proteomes" id="UP000585363">
    <property type="component" value="Unassembled WGS sequence"/>
</dbReference>
<dbReference type="CDD" id="cd06170">
    <property type="entry name" value="LuxR_C_like"/>
    <property type="match status" value="1"/>
</dbReference>
<reference evidence="6 7" key="1">
    <citation type="submission" date="2020-01" db="EMBL/GenBank/DDBJ databases">
        <authorList>
            <person name="Lee S.D."/>
        </authorList>
    </citation>
    <scope>NUCLEOTIDE SEQUENCE [LARGE SCALE GENOMIC DNA]</scope>
    <source>
        <strain evidence="6 7">SAP-1</strain>
    </source>
</reference>
<accession>A0A848MIG7</accession>
<dbReference type="InterPro" id="IPR000792">
    <property type="entry name" value="Tscrpt_reg_LuxR_C"/>
</dbReference>
<dbReference type="InterPro" id="IPR005143">
    <property type="entry name" value="TF_LuxR_autoind-bd_dom"/>
</dbReference>
<reference evidence="6 7" key="2">
    <citation type="submission" date="2020-06" db="EMBL/GenBank/DDBJ databases">
        <title>Polyphasic characterization of a Rahnella strain isolated from tree sap.</title>
        <authorList>
            <person name="Kim I.S."/>
        </authorList>
    </citation>
    <scope>NUCLEOTIDE SEQUENCE [LARGE SCALE GENOMIC DNA]</scope>
    <source>
        <strain evidence="6 7">SAP-1</strain>
    </source>
</reference>
<keyword evidence="2" id="KW-0238">DNA-binding</keyword>
<evidence type="ECO:0000256" key="1">
    <source>
        <dbReference type="ARBA" id="ARBA00023015"/>
    </source>
</evidence>
<name>A0A848MIG7_9GAMM</name>
<evidence type="ECO:0000256" key="2">
    <source>
        <dbReference type="ARBA" id="ARBA00023125"/>
    </source>
</evidence>
<dbReference type="PROSITE" id="PS00622">
    <property type="entry name" value="HTH_LUXR_1"/>
    <property type="match status" value="1"/>
</dbReference>
<evidence type="ECO:0000259" key="5">
    <source>
        <dbReference type="PROSITE" id="PS50043"/>
    </source>
</evidence>
<sequence>MYFNNDLINNVVKNSLEKDLLSYGKISYTYAVMNKKNPSDFFALSNYPDEWIDIYIQNDYQYIDPVMITSLRNVLPFFWNEEIMSKASLKLTKVISIGRKYNIIGGYTFILHDNNHNLATLSILVDSIEDGGILKIIVDNKDKIQMILMTIHDMLISLYGEIEHNSTLKEKGLLSQRENEIFYWASMGKSYHEIAIILGITQSTVKFHMGNVVKKLGVLNAKQAIRLGTELQLIRPLDNC</sequence>
<keyword evidence="1" id="KW-0805">Transcription regulation</keyword>
<protein>
    <submittedName>
        <fullName evidence="6">LuxR family transcriptional regulator</fullName>
    </submittedName>
</protein>
<dbReference type="Gene3D" id="3.30.450.80">
    <property type="entry name" value="Transcription factor LuxR-like, autoinducer-binding domain"/>
    <property type="match status" value="1"/>
</dbReference>
<dbReference type="SUPFAM" id="SSF75516">
    <property type="entry name" value="Pheromone-binding domain of LuxR-like quorum-sensing transcription factors"/>
    <property type="match status" value="1"/>
</dbReference>
<organism evidence="6 7">
    <name type="scientific">Rouxiella aceris</name>
    <dbReference type="NCBI Taxonomy" id="2703884"/>
    <lineage>
        <taxon>Bacteria</taxon>
        <taxon>Pseudomonadati</taxon>
        <taxon>Pseudomonadota</taxon>
        <taxon>Gammaproteobacteria</taxon>
        <taxon>Enterobacterales</taxon>
        <taxon>Yersiniaceae</taxon>
        <taxon>Rouxiella</taxon>
    </lineage>
</organism>
<dbReference type="GO" id="GO:0003677">
    <property type="term" value="F:DNA binding"/>
    <property type="evidence" value="ECO:0007669"/>
    <property type="project" value="UniProtKB-KW"/>
</dbReference>
<dbReference type="AlphaFoldDB" id="A0A848MIG7"/>
<evidence type="ECO:0000313" key="6">
    <source>
        <dbReference type="EMBL" id="NMP28228.1"/>
    </source>
</evidence>
<comment type="caution">
    <text evidence="6">The sequence shown here is derived from an EMBL/GenBank/DDBJ whole genome shotgun (WGS) entry which is preliminary data.</text>
</comment>
<gene>
    <name evidence="6" type="ORF">GW590_15305</name>
</gene>
<dbReference type="PANTHER" id="PTHR44688">
    <property type="entry name" value="DNA-BINDING TRANSCRIPTIONAL ACTIVATOR DEVR_DOSR"/>
    <property type="match status" value="1"/>
</dbReference>
<feature type="domain" description="HTH luxR-type" evidence="5">
    <location>
        <begin position="167"/>
        <end position="232"/>
    </location>
</feature>
<keyword evidence="7" id="KW-1185">Reference proteome</keyword>
<dbReference type="InterPro" id="IPR036388">
    <property type="entry name" value="WH-like_DNA-bd_sf"/>
</dbReference>
<dbReference type="PROSITE" id="PS50043">
    <property type="entry name" value="HTH_LUXR_2"/>
    <property type="match status" value="1"/>
</dbReference>
<dbReference type="SUPFAM" id="SSF46894">
    <property type="entry name" value="C-terminal effector domain of the bipartite response regulators"/>
    <property type="match status" value="1"/>
</dbReference>
<keyword evidence="4" id="KW-0804">Transcription</keyword>
<dbReference type="EMBL" id="JAADJU010000008">
    <property type="protein sequence ID" value="NMP28228.1"/>
    <property type="molecule type" value="Genomic_DNA"/>
</dbReference>
<dbReference type="Pfam" id="PF03472">
    <property type="entry name" value="Autoind_bind"/>
    <property type="match status" value="1"/>
</dbReference>
<dbReference type="InterPro" id="IPR036693">
    <property type="entry name" value="TF_LuxR_autoind-bd_dom_sf"/>
</dbReference>
<dbReference type="Pfam" id="PF00196">
    <property type="entry name" value="GerE"/>
    <property type="match status" value="1"/>
</dbReference>
<dbReference type="InterPro" id="IPR016032">
    <property type="entry name" value="Sig_transdc_resp-reg_C-effctor"/>
</dbReference>
<proteinExistence type="predicted"/>
<keyword evidence="3" id="KW-0010">Activator</keyword>
<dbReference type="PANTHER" id="PTHR44688:SF16">
    <property type="entry name" value="DNA-BINDING TRANSCRIPTIONAL ACTIVATOR DEVR_DOSR"/>
    <property type="match status" value="1"/>
</dbReference>
<dbReference type="RefSeq" id="WP_169403937.1">
    <property type="nucleotide sequence ID" value="NZ_JAADJU010000008.1"/>
</dbReference>
<dbReference type="Gene3D" id="1.10.10.10">
    <property type="entry name" value="Winged helix-like DNA-binding domain superfamily/Winged helix DNA-binding domain"/>
    <property type="match status" value="1"/>
</dbReference>
<dbReference type="SMART" id="SM00421">
    <property type="entry name" value="HTH_LUXR"/>
    <property type="match status" value="1"/>
</dbReference>
<evidence type="ECO:0000256" key="3">
    <source>
        <dbReference type="ARBA" id="ARBA00023159"/>
    </source>
</evidence>
<dbReference type="GO" id="GO:0006355">
    <property type="term" value="P:regulation of DNA-templated transcription"/>
    <property type="evidence" value="ECO:0007669"/>
    <property type="project" value="InterPro"/>
</dbReference>
<evidence type="ECO:0000256" key="4">
    <source>
        <dbReference type="ARBA" id="ARBA00023163"/>
    </source>
</evidence>
<dbReference type="PRINTS" id="PR00038">
    <property type="entry name" value="HTHLUXR"/>
</dbReference>
<evidence type="ECO:0000313" key="7">
    <source>
        <dbReference type="Proteomes" id="UP000585363"/>
    </source>
</evidence>